<proteinExistence type="predicted"/>
<keyword evidence="2" id="KW-1185">Reference proteome</keyword>
<protein>
    <recommendedName>
        <fullName evidence="3">DUF4254 domain-containing protein</fullName>
    </recommendedName>
</protein>
<accession>A0ABP4PXB4</accession>
<evidence type="ECO:0008006" key="3">
    <source>
        <dbReference type="Google" id="ProtNLM"/>
    </source>
</evidence>
<reference evidence="2" key="1">
    <citation type="journal article" date="2019" name="Int. J. Syst. Evol. Microbiol.">
        <title>The Global Catalogue of Microorganisms (GCM) 10K type strain sequencing project: providing services to taxonomists for standard genome sequencing and annotation.</title>
        <authorList>
            <consortium name="The Broad Institute Genomics Platform"/>
            <consortium name="The Broad Institute Genome Sequencing Center for Infectious Disease"/>
            <person name="Wu L."/>
            <person name="Ma J."/>
        </authorList>
    </citation>
    <scope>NUCLEOTIDE SEQUENCE [LARGE SCALE GENOMIC DNA]</scope>
    <source>
        <strain evidence="2">JCM 15572</strain>
    </source>
</reference>
<organism evidence="1 2">
    <name type="scientific">Kribbella hippodromi</name>
    <dbReference type="NCBI Taxonomy" id="434347"/>
    <lineage>
        <taxon>Bacteria</taxon>
        <taxon>Bacillati</taxon>
        <taxon>Actinomycetota</taxon>
        <taxon>Actinomycetes</taxon>
        <taxon>Propionibacteriales</taxon>
        <taxon>Kribbellaceae</taxon>
        <taxon>Kribbella</taxon>
    </lineage>
</organism>
<dbReference type="RefSeq" id="WP_344238457.1">
    <property type="nucleotide sequence ID" value="NZ_BAAAPH010000022.1"/>
</dbReference>
<dbReference type="Proteomes" id="UP001501705">
    <property type="component" value="Unassembled WGS sequence"/>
</dbReference>
<gene>
    <name evidence="1" type="ORF">GCM10009804_58250</name>
</gene>
<evidence type="ECO:0000313" key="1">
    <source>
        <dbReference type="EMBL" id="GAA1594035.1"/>
    </source>
</evidence>
<name>A0ABP4PXB4_9ACTN</name>
<comment type="caution">
    <text evidence="1">The sequence shown here is derived from an EMBL/GenBank/DDBJ whole genome shotgun (WGS) entry which is preliminary data.</text>
</comment>
<dbReference type="EMBL" id="BAAAPH010000022">
    <property type="protein sequence ID" value="GAA1594035.1"/>
    <property type="molecule type" value="Genomic_DNA"/>
</dbReference>
<sequence length="167" mass="18708">MTSKPDPVAAELIDRANAVLGRTIAVLDPMVERVESARTDHRPAVMRQMLAVVPSSVIALHDPARRWNERYDRWQRKRHANPKRHRRTTAGDLAIIERAAPIIDKLATTLAPAATDDHKTPVGSCPALLADAGPDLVRLVDQAWAWQAHWSTWSHHGTNLRTPLDHR</sequence>
<evidence type="ECO:0000313" key="2">
    <source>
        <dbReference type="Proteomes" id="UP001501705"/>
    </source>
</evidence>